<dbReference type="EMBL" id="JAVRRG010000080">
    <property type="protein sequence ID" value="KAK5089335.1"/>
    <property type="molecule type" value="Genomic_DNA"/>
</dbReference>
<proteinExistence type="predicted"/>
<evidence type="ECO:0008006" key="3">
    <source>
        <dbReference type="Google" id="ProtNLM"/>
    </source>
</evidence>
<sequence length="334" mass="37280">MSIAANAAAASDVVGTISTPNEEFKTTVKGRNGLPPVTTSSSEEYLEACARSNKKASRYDPLTLLFQAEKLPPLWNEPTFTDEQGLSRPTYSALRNRLARSSKVESLIYESSIRRIRYKARIGAFVAEAANWAATTTWEPVFAPPPPAHVENDVESVGSNTATPDGSNSEPWLAVMESLMSEGETVSDIYAQRPIFAEFLTRIEMARRKHLYPLLWKSKHTDGHDRKFDEHTEKAFAMDGNGQKHLLFWHLSVTSRNPAVQPPVPGAVRAVIEPFVKKWVDELGMPVVWLEAGSARARDVYSYFGFRVVEEIAVGEDEVGNTIKTWCMAYTRKL</sequence>
<evidence type="ECO:0000313" key="1">
    <source>
        <dbReference type="EMBL" id="KAK5089335.1"/>
    </source>
</evidence>
<name>A0ABR0K6E7_9EURO</name>
<dbReference type="Gene3D" id="3.40.630.30">
    <property type="match status" value="1"/>
</dbReference>
<reference evidence="1 2" key="1">
    <citation type="submission" date="2023-08" db="EMBL/GenBank/DDBJ databases">
        <title>Black Yeasts Isolated from many extreme environments.</title>
        <authorList>
            <person name="Coleine C."/>
            <person name="Stajich J.E."/>
            <person name="Selbmann L."/>
        </authorList>
    </citation>
    <scope>NUCLEOTIDE SEQUENCE [LARGE SCALE GENOMIC DNA]</scope>
    <source>
        <strain evidence="1 2">CCFEE 5885</strain>
    </source>
</reference>
<protein>
    <recommendedName>
        <fullName evidence="3">N-acetyltransferase domain-containing protein</fullName>
    </recommendedName>
</protein>
<organism evidence="1 2">
    <name type="scientific">Lithohypha guttulata</name>
    <dbReference type="NCBI Taxonomy" id="1690604"/>
    <lineage>
        <taxon>Eukaryota</taxon>
        <taxon>Fungi</taxon>
        <taxon>Dikarya</taxon>
        <taxon>Ascomycota</taxon>
        <taxon>Pezizomycotina</taxon>
        <taxon>Eurotiomycetes</taxon>
        <taxon>Chaetothyriomycetidae</taxon>
        <taxon>Chaetothyriales</taxon>
        <taxon>Trichomeriaceae</taxon>
        <taxon>Lithohypha</taxon>
    </lineage>
</organism>
<comment type="caution">
    <text evidence="1">The sequence shown here is derived from an EMBL/GenBank/DDBJ whole genome shotgun (WGS) entry which is preliminary data.</text>
</comment>
<dbReference type="Proteomes" id="UP001345013">
    <property type="component" value="Unassembled WGS sequence"/>
</dbReference>
<evidence type="ECO:0000313" key="2">
    <source>
        <dbReference type="Proteomes" id="UP001345013"/>
    </source>
</evidence>
<accession>A0ABR0K6E7</accession>
<gene>
    <name evidence="1" type="ORF">LTR24_006329</name>
</gene>
<keyword evidence="2" id="KW-1185">Reference proteome</keyword>